<dbReference type="EMBL" id="CAJVQC010003417">
    <property type="protein sequence ID" value="CAG8526634.1"/>
    <property type="molecule type" value="Genomic_DNA"/>
</dbReference>
<comment type="caution">
    <text evidence="1">The sequence shown here is derived from an EMBL/GenBank/DDBJ whole genome shotgun (WGS) entry which is preliminary data.</text>
</comment>
<gene>
    <name evidence="1" type="ORF">RPERSI_LOCUS2949</name>
</gene>
<keyword evidence="2" id="KW-1185">Reference proteome</keyword>
<protein>
    <submittedName>
        <fullName evidence="1">30867_t:CDS:1</fullName>
    </submittedName>
</protein>
<accession>A0ACA9LES9</accession>
<sequence>MTDTIKKVVDNYRRTPINPERMTLKQAIRTWGHNVLIGKFHLKVKVADAFRVAGGVSAESAKATETSETLTNPKEFAILLNNMDRTPNFTGSEQMLEFIDCLYQVGAFDAEASRTRIFIETHFYPTQQQKERIRENIDSFNMIQMIDYQFGLWRRFNGIAYNTSKKEERHNVKEIEMVEEQFEKEYNLIKDGESAFRIGDLVEEEKKLAKEEEKKRLETKGEVELNLNGDSIQEGRLNGKLDLTDFTGLEELDCSNNYLTELDITACENLVKLNAGRNKLTTLDLSNNNELEEIIIYQNKIKADLDIFSHLTKIKKLFIGFRGNSWYFVGKSSGSNDNNDFSGSLEDLKDCQDLEYLNIRGQENIEGGLEELPSEKLKYFDCKYTDYEKKLEGFGGDLVNHPELISVDDEAAIALLDKKLKYTDGEKDKLEIHPQMPENKLEREKEEELEIERQHAKNVDSHYQKIIKLELEAKKALEKENKELKERLVRQELVAEIQVSPK</sequence>
<proteinExistence type="predicted"/>
<reference evidence="1" key="1">
    <citation type="submission" date="2021-06" db="EMBL/GenBank/DDBJ databases">
        <authorList>
            <person name="Kallberg Y."/>
            <person name="Tangrot J."/>
            <person name="Rosling A."/>
        </authorList>
    </citation>
    <scope>NUCLEOTIDE SEQUENCE</scope>
    <source>
        <strain evidence="1">MA461A</strain>
    </source>
</reference>
<organism evidence="1 2">
    <name type="scientific">Racocetra persica</name>
    <dbReference type="NCBI Taxonomy" id="160502"/>
    <lineage>
        <taxon>Eukaryota</taxon>
        <taxon>Fungi</taxon>
        <taxon>Fungi incertae sedis</taxon>
        <taxon>Mucoromycota</taxon>
        <taxon>Glomeromycotina</taxon>
        <taxon>Glomeromycetes</taxon>
        <taxon>Diversisporales</taxon>
        <taxon>Gigasporaceae</taxon>
        <taxon>Racocetra</taxon>
    </lineage>
</organism>
<dbReference type="Proteomes" id="UP000789920">
    <property type="component" value="Unassembled WGS sequence"/>
</dbReference>
<evidence type="ECO:0000313" key="2">
    <source>
        <dbReference type="Proteomes" id="UP000789920"/>
    </source>
</evidence>
<evidence type="ECO:0000313" key="1">
    <source>
        <dbReference type="EMBL" id="CAG8526634.1"/>
    </source>
</evidence>
<name>A0ACA9LES9_9GLOM</name>